<dbReference type="InterPro" id="IPR036165">
    <property type="entry name" value="YefM-like_sf"/>
</dbReference>
<dbReference type="KEGG" id="ntp:CRH09_13680"/>
<sequence>MHADEAHANFTAVLDAATEDNDEVIITRSDGKEAVVIISLRQWESIKETAHLLSNAANAAWLSKGIAQAESGQAQARELIDTDDHTESTSNGFQRSGSAAPTTAPGGD</sequence>
<dbReference type="Pfam" id="PF02604">
    <property type="entry name" value="PhdYeFM_antitox"/>
    <property type="match status" value="1"/>
</dbReference>
<gene>
    <name evidence="4" type="ORF">CRH09_13680</name>
</gene>
<evidence type="ECO:0000313" key="4">
    <source>
        <dbReference type="EMBL" id="ATL67090.1"/>
    </source>
</evidence>
<dbReference type="SUPFAM" id="SSF143120">
    <property type="entry name" value="YefM-like"/>
    <property type="match status" value="1"/>
</dbReference>
<dbReference type="PANTHER" id="PTHR33713:SF6">
    <property type="entry name" value="ANTITOXIN YEFM"/>
    <property type="match status" value="1"/>
</dbReference>
<evidence type="ECO:0000256" key="3">
    <source>
        <dbReference type="SAM" id="MobiDB-lite"/>
    </source>
</evidence>
<dbReference type="Gene3D" id="3.40.1620.10">
    <property type="entry name" value="YefM-like domain"/>
    <property type="match status" value="1"/>
</dbReference>
<dbReference type="PANTHER" id="PTHR33713">
    <property type="entry name" value="ANTITOXIN YAFN-RELATED"/>
    <property type="match status" value="1"/>
</dbReference>
<feature type="compositionally biased region" description="Basic and acidic residues" evidence="3">
    <location>
        <begin position="78"/>
        <end position="87"/>
    </location>
</feature>
<dbReference type="AlphaFoldDB" id="A0A291RIE0"/>
<dbReference type="InterPro" id="IPR051405">
    <property type="entry name" value="phD/YefM_antitoxin"/>
</dbReference>
<reference evidence="4 5" key="1">
    <citation type="submission" date="2017-10" db="EMBL/GenBank/DDBJ databases">
        <title>Comparative genomics between pathogenic Norcardia.</title>
        <authorList>
            <person name="Zeng L."/>
        </authorList>
    </citation>
    <scope>NUCLEOTIDE SEQUENCE [LARGE SCALE GENOMIC DNA]</scope>
    <source>
        <strain evidence="4 5">NC_YFY_NT001</strain>
    </source>
</reference>
<feature type="compositionally biased region" description="Polar residues" evidence="3">
    <location>
        <begin position="88"/>
        <end position="101"/>
    </location>
</feature>
<feature type="region of interest" description="Disordered" evidence="3">
    <location>
        <begin position="72"/>
        <end position="108"/>
    </location>
</feature>
<dbReference type="NCBIfam" id="TIGR01552">
    <property type="entry name" value="phd_fam"/>
    <property type="match status" value="1"/>
</dbReference>
<accession>A0A291RIE0</accession>
<dbReference type="Gene3D" id="6.10.250.330">
    <property type="match status" value="1"/>
</dbReference>
<proteinExistence type="inferred from homology"/>
<evidence type="ECO:0000313" key="5">
    <source>
        <dbReference type="Proteomes" id="UP000221961"/>
    </source>
</evidence>
<dbReference type="Proteomes" id="UP000221961">
    <property type="component" value="Chromosome"/>
</dbReference>
<dbReference type="EMBL" id="CP023778">
    <property type="protein sequence ID" value="ATL67090.1"/>
    <property type="molecule type" value="Genomic_DNA"/>
</dbReference>
<evidence type="ECO:0000256" key="2">
    <source>
        <dbReference type="RuleBase" id="RU362080"/>
    </source>
</evidence>
<organism evidence="4 5">
    <name type="scientific">Nocardia terpenica</name>
    <dbReference type="NCBI Taxonomy" id="455432"/>
    <lineage>
        <taxon>Bacteria</taxon>
        <taxon>Bacillati</taxon>
        <taxon>Actinomycetota</taxon>
        <taxon>Actinomycetes</taxon>
        <taxon>Mycobacteriales</taxon>
        <taxon>Nocardiaceae</taxon>
        <taxon>Nocardia</taxon>
    </lineage>
</organism>
<dbReference type="InterPro" id="IPR006442">
    <property type="entry name" value="Antitoxin_Phd/YefM"/>
</dbReference>
<name>A0A291RIE0_9NOCA</name>
<comment type="function">
    <text evidence="2">Antitoxin component of a type II toxin-antitoxin (TA) system.</text>
</comment>
<comment type="similarity">
    <text evidence="1 2">Belongs to the phD/YefM antitoxin family.</text>
</comment>
<dbReference type="RefSeq" id="WP_098694239.1">
    <property type="nucleotide sequence ID" value="NZ_CP023778.1"/>
</dbReference>
<evidence type="ECO:0000256" key="1">
    <source>
        <dbReference type="ARBA" id="ARBA00009981"/>
    </source>
</evidence>
<dbReference type="GeneID" id="88358453"/>
<protein>
    <recommendedName>
        <fullName evidence="2">Antitoxin</fullName>
    </recommendedName>
</protein>